<sequence>MKTPYLRLFTTVVFSILLSSVASAKSTEMPRLQVTVETPTVFDIMNESDIADALVAQLQESFRRGGFEGRITHVDRLDKVSDRIPLLTVRLSDWERRRSGFVECRFTAKVTTVDGQSINLGSFNGHATTWNRSDRFTLSQAFEDAAADAMRELYRDYRKLDTATADTNAK</sequence>
<evidence type="ECO:0008006" key="5">
    <source>
        <dbReference type="Google" id="ProtNLM"/>
    </source>
</evidence>
<dbReference type="EMBL" id="CP119075">
    <property type="protein sequence ID" value="WED65260.1"/>
    <property type="molecule type" value="Genomic_DNA"/>
</dbReference>
<dbReference type="KEGG" id="slom:PXH66_00320"/>
<protein>
    <recommendedName>
        <fullName evidence="5">Lipoprotein</fullName>
    </recommendedName>
</protein>
<feature type="signal peptide" evidence="1">
    <location>
        <begin position="1"/>
        <end position="24"/>
    </location>
</feature>
<proteinExistence type="predicted"/>
<keyword evidence="4" id="KW-1185">Reference proteome</keyword>
<evidence type="ECO:0000313" key="3">
    <source>
        <dbReference type="EMBL" id="WED65292.1"/>
    </source>
</evidence>
<gene>
    <name evidence="2" type="ORF">PXH66_00130</name>
    <name evidence="3" type="ORF">PXH66_00320</name>
</gene>
<evidence type="ECO:0000313" key="4">
    <source>
        <dbReference type="Proteomes" id="UP001218638"/>
    </source>
</evidence>
<name>A0AAE9ZW89_9BACT</name>
<dbReference type="KEGG" id="slom:PXH66_00130"/>
<dbReference type="EMBL" id="CP119075">
    <property type="protein sequence ID" value="WED65292.1"/>
    <property type="molecule type" value="Genomic_DNA"/>
</dbReference>
<dbReference type="RefSeq" id="WP_330929239.1">
    <property type="nucleotide sequence ID" value="NZ_CP119075.1"/>
</dbReference>
<dbReference type="Proteomes" id="UP001218638">
    <property type="component" value="Chromosome"/>
</dbReference>
<feature type="chain" id="PRO_5042443397" description="Lipoprotein" evidence="1">
    <location>
        <begin position="25"/>
        <end position="170"/>
    </location>
</feature>
<organism evidence="3 4">
    <name type="scientific">Synoicihabitans lomoniglobus</name>
    <dbReference type="NCBI Taxonomy" id="2909285"/>
    <lineage>
        <taxon>Bacteria</taxon>
        <taxon>Pseudomonadati</taxon>
        <taxon>Verrucomicrobiota</taxon>
        <taxon>Opitutia</taxon>
        <taxon>Opitutales</taxon>
        <taxon>Opitutaceae</taxon>
        <taxon>Synoicihabitans</taxon>
    </lineage>
</organism>
<evidence type="ECO:0000256" key="1">
    <source>
        <dbReference type="SAM" id="SignalP"/>
    </source>
</evidence>
<keyword evidence="1" id="KW-0732">Signal</keyword>
<reference evidence="3" key="1">
    <citation type="submission" date="2023-03" db="EMBL/GenBank/DDBJ databases">
        <title>Lomoglobus Profundus gen. nov., sp. nov., a novel member of the phylum Verrucomicrobia, isolated from deep-marine sediment of South China Sea.</title>
        <authorList>
            <person name="Ahmad T."/>
            <person name="Ishaq S.E."/>
            <person name="Wang F."/>
        </authorList>
    </citation>
    <scope>NUCLEOTIDE SEQUENCE</scope>
    <source>
        <strain evidence="3">LMO-M01</strain>
    </source>
</reference>
<accession>A0AAE9ZW89</accession>
<evidence type="ECO:0000313" key="2">
    <source>
        <dbReference type="EMBL" id="WED65260.1"/>
    </source>
</evidence>
<dbReference type="AlphaFoldDB" id="A0AAE9ZW89"/>